<dbReference type="InterPro" id="IPR001841">
    <property type="entry name" value="Znf_RING"/>
</dbReference>
<dbReference type="Pfam" id="PF13639">
    <property type="entry name" value="zf-RING_2"/>
    <property type="match status" value="1"/>
</dbReference>
<gene>
    <name evidence="8" type="ORF">R9X50_00599500</name>
</gene>
<dbReference type="SMART" id="SM00249">
    <property type="entry name" value="PHD"/>
    <property type="match status" value="1"/>
</dbReference>
<dbReference type="PANTHER" id="PTHR12618">
    <property type="entry name" value="PHD AND RING FINGER DOMAIN-CONTAINING PROTEIN 1"/>
    <property type="match status" value="1"/>
</dbReference>
<evidence type="ECO:0000256" key="5">
    <source>
        <dbReference type="SAM" id="MobiDB-lite"/>
    </source>
</evidence>
<keyword evidence="2 4" id="KW-0863">Zinc-finger</keyword>
<dbReference type="SUPFAM" id="SSF57850">
    <property type="entry name" value="RING/U-box"/>
    <property type="match status" value="1"/>
</dbReference>
<dbReference type="Proteomes" id="UP001303373">
    <property type="component" value="Chromosome 9"/>
</dbReference>
<feature type="compositionally biased region" description="Polar residues" evidence="5">
    <location>
        <begin position="391"/>
        <end position="419"/>
    </location>
</feature>
<organism evidence="8 9">
    <name type="scientific">Acrodontium crateriforme</name>
    <dbReference type="NCBI Taxonomy" id="150365"/>
    <lineage>
        <taxon>Eukaryota</taxon>
        <taxon>Fungi</taxon>
        <taxon>Dikarya</taxon>
        <taxon>Ascomycota</taxon>
        <taxon>Pezizomycotina</taxon>
        <taxon>Dothideomycetes</taxon>
        <taxon>Dothideomycetidae</taxon>
        <taxon>Mycosphaerellales</taxon>
        <taxon>Teratosphaeriaceae</taxon>
        <taxon>Acrodontium</taxon>
    </lineage>
</organism>
<evidence type="ECO:0000256" key="3">
    <source>
        <dbReference type="ARBA" id="ARBA00022833"/>
    </source>
</evidence>
<evidence type="ECO:0000256" key="2">
    <source>
        <dbReference type="ARBA" id="ARBA00022771"/>
    </source>
</evidence>
<evidence type="ECO:0000256" key="1">
    <source>
        <dbReference type="ARBA" id="ARBA00022723"/>
    </source>
</evidence>
<keyword evidence="3" id="KW-0862">Zinc</keyword>
<feature type="region of interest" description="Disordered" evidence="5">
    <location>
        <begin position="387"/>
        <end position="445"/>
    </location>
</feature>
<keyword evidence="9" id="KW-1185">Reference proteome</keyword>
<feature type="compositionally biased region" description="Polar residues" evidence="5">
    <location>
        <begin position="503"/>
        <end position="513"/>
    </location>
</feature>
<feature type="region of interest" description="Disordered" evidence="5">
    <location>
        <begin position="16"/>
        <end position="36"/>
    </location>
</feature>
<evidence type="ECO:0000259" key="7">
    <source>
        <dbReference type="PROSITE" id="PS50089"/>
    </source>
</evidence>
<dbReference type="InterPro" id="IPR011011">
    <property type="entry name" value="Znf_FYVE_PHD"/>
</dbReference>
<feature type="region of interest" description="Disordered" evidence="5">
    <location>
        <begin position="308"/>
        <end position="370"/>
    </location>
</feature>
<dbReference type="SMART" id="SM00184">
    <property type="entry name" value="RING"/>
    <property type="match status" value="1"/>
</dbReference>
<sequence>MAETCIVCLGDLRTEIAEEPPPPDAPATGDIDIESPESIHATTTSKCCTRTQTKSLDADEETIAHLLPCKHDLHNACLKPWVERANSCPICRTTFNMVELSRTVGGEVQDSYSVQDKRQEAELDASMVVDDELFAIEVWEPCMLCGVGDDTHALMYCDGCDKAVHVFCAGFDEAQTPEIWYCNTCLLDMEGDARLPGMASALGRQPRRRVGAFQRRSGRRNNDAVWARVWQEVSRRIDLDLDFPFDEEVADERTPEQRAEFRRWERRFAEVNRQGATNRLQDVAAANIQSSRPDPESQEEIRAWNAFDKARASQDEPQNARRNKRKATESPASPKEQEMTEQRQLKRPRLRKPRTVPEPAPVAESSTSAQNNNTFLSFLLKEVENKPVSAGSPSTSDLPNGQWSPRNSSPVRSPTSSGYVTPRALSVTPPPQRPVSPPAGGRAAVPAVSSPLAATYSPFSPSNFSQDIDQNGLRHRGRRRHIHDSPAYDQFPDKSPARDRASSKSPSRALSYSTKEEIQRMVKAALGPRYQNNEITKDQYTNINRNVSRKLYELVGDASALSNQTERGKWQSIAEGEVQDAIEGLGSSKDSRAEEVSPASE</sequence>
<dbReference type="PROSITE" id="PS50016">
    <property type="entry name" value="ZF_PHD_2"/>
    <property type="match status" value="1"/>
</dbReference>
<dbReference type="Gene3D" id="3.30.40.10">
    <property type="entry name" value="Zinc/RING finger domain, C3HC4 (zinc finger)"/>
    <property type="match status" value="2"/>
</dbReference>
<dbReference type="InterPro" id="IPR001965">
    <property type="entry name" value="Znf_PHD"/>
</dbReference>
<protein>
    <recommendedName>
        <fullName evidence="10">RING-type domain-containing protein</fullName>
    </recommendedName>
</protein>
<feature type="compositionally biased region" description="Basic residues" evidence="5">
    <location>
        <begin position="345"/>
        <end position="354"/>
    </location>
</feature>
<evidence type="ECO:0000256" key="4">
    <source>
        <dbReference type="PROSITE-ProRule" id="PRU00175"/>
    </source>
</evidence>
<name>A0AAQ3RBX4_9PEZI</name>
<proteinExistence type="predicted"/>
<feature type="compositionally biased region" description="Polar residues" evidence="5">
    <location>
        <begin position="458"/>
        <end position="469"/>
    </location>
</feature>
<dbReference type="InterPro" id="IPR019786">
    <property type="entry name" value="Zinc_finger_PHD-type_CS"/>
</dbReference>
<dbReference type="AlphaFoldDB" id="A0AAQ3RBX4"/>
<dbReference type="PANTHER" id="PTHR12618:SF20">
    <property type="entry name" value="PHD AND RING FINGER DOMAIN-CONTAINING PROTEIN 1"/>
    <property type="match status" value="1"/>
</dbReference>
<dbReference type="Pfam" id="PF00628">
    <property type="entry name" value="PHD"/>
    <property type="match status" value="1"/>
</dbReference>
<feature type="region of interest" description="Disordered" evidence="5">
    <location>
        <begin position="458"/>
        <end position="515"/>
    </location>
</feature>
<dbReference type="PROSITE" id="PS01359">
    <property type="entry name" value="ZF_PHD_1"/>
    <property type="match status" value="1"/>
</dbReference>
<feature type="domain" description="PHD-type" evidence="6">
    <location>
        <begin position="139"/>
        <end position="188"/>
    </location>
</feature>
<evidence type="ECO:0000313" key="9">
    <source>
        <dbReference type="Proteomes" id="UP001303373"/>
    </source>
</evidence>
<evidence type="ECO:0000313" key="8">
    <source>
        <dbReference type="EMBL" id="WPH03120.1"/>
    </source>
</evidence>
<dbReference type="InterPro" id="IPR047157">
    <property type="entry name" value="PHRF1/Atg35"/>
</dbReference>
<dbReference type="EMBL" id="CP138588">
    <property type="protein sequence ID" value="WPH03120.1"/>
    <property type="molecule type" value="Genomic_DNA"/>
</dbReference>
<accession>A0AAQ3RBX4</accession>
<dbReference type="GO" id="GO:0008270">
    <property type="term" value="F:zinc ion binding"/>
    <property type="evidence" value="ECO:0007669"/>
    <property type="project" value="UniProtKB-KW"/>
</dbReference>
<keyword evidence="1" id="KW-0479">Metal-binding</keyword>
<feature type="domain" description="RING-type" evidence="7">
    <location>
        <begin position="48"/>
        <end position="92"/>
    </location>
</feature>
<dbReference type="InterPro" id="IPR019787">
    <property type="entry name" value="Znf_PHD-finger"/>
</dbReference>
<dbReference type="PROSITE" id="PS50089">
    <property type="entry name" value="ZF_RING_2"/>
    <property type="match status" value="1"/>
</dbReference>
<reference evidence="8 9" key="1">
    <citation type="submission" date="2023-11" db="EMBL/GenBank/DDBJ databases">
        <title>An acidophilic fungus is an integral part of prey digestion in a carnivorous sundew plant.</title>
        <authorList>
            <person name="Tsai I.J."/>
        </authorList>
    </citation>
    <scope>NUCLEOTIDE SEQUENCE [LARGE SCALE GENOMIC DNA]</scope>
    <source>
        <strain evidence="8">169a</strain>
    </source>
</reference>
<evidence type="ECO:0000259" key="6">
    <source>
        <dbReference type="PROSITE" id="PS50016"/>
    </source>
</evidence>
<dbReference type="SUPFAM" id="SSF57903">
    <property type="entry name" value="FYVE/PHD zinc finger"/>
    <property type="match status" value="1"/>
</dbReference>
<feature type="compositionally biased region" description="Pro residues" evidence="5">
    <location>
        <begin position="428"/>
        <end position="437"/>
    </location>
</feature>
<feature type="compositionally biased region" description="Basic and acidic residues" evidence="5">
    <location>
        <begin position="335"/>
        <end position="344"/>
    </location>
</feature>
<dbReference type="InterPro" id="IPR013083">
    <property type="entry name" value="Znf_RING/FYVE/PHD"/>
</dbReference>
<feature type="compositionally biased region" description="Basic and acidic residues" evidence="5">
    <location>
        <begin position="483"/>
        <end position="502"/>
    </location>
</feature>
<feature type="compositionally biased region" description="Basic residues" evidence="5">
    <location>
        <begin position="473"/>
        <end position="482"/>
    </location>
</feature>
<feature type="region of interest" description="Disordered" evidence="5">
    <location>
        <begin position="561"/>
        <end position="601"/>
    </location>
</feature>
<evidence type="ECO:0008006" key="10">
    <source>
        <dbReference type="Google" id="ProtNLM"/>
    </source>
</evidence>